<dbReference type="EMBL" id="MPZS01000003">
    <property type="protein sequence ID" value="OOY11053.1"/>
    <property type="molecule type" value="Genomic_DNA"/>
</dbReference>
<protein>
    <submittedName>
        <fullName evidence="1">Uncharacterized protein</fullName>
    </submittedName>
</protein>
<keyword evidence="2" id="KW-1185">Reference proteome</keyword>
<proteinExistence type="predicted"/>
<gene>
    <name evidence="1" type="ORF">BMG00_15015</name>
</gene>
<organism evidence="1 2">
    <name type="scientific">Thioclava marina</name>
    <dbReference type="NCBI Taxonomy" id="1915077"/>
    <lineage>
        <taxon>Bacteria</taxon>
        <taxon>Pseudomonadati</taxon>
        <taxon>Pseudomonadota</taxon>
        <taxon>Alphaproteobacteria</taxon>
        <taxon>Rhodobacterales</taxon>
        <taxon>Paracoccaceae</taxon>
        <taxon>Thioclava</taxon>
    </lineage>
</organism>
<dbReference type="Proteomes" id="UP000242224">
    <property type="component" value="Unassembled WGS sequence"/>
</dbReference>
<comment type="caution">
    <text evidence="1">The sequence shown here is derived from an EMBL/GenBank/DDBJ whole genome shotgun (WGS) entry which is preliminary data.</text>
</comment>
<evidence type="ECO:0000313" key="2">
    <source>
        <dbReference type="Proteomes" id="UP000242224"/>
    </source>
</evidence>
<evidence type="ECO:0000313" key="1">
    <source>
        <dbReference type="EMBL" id="OOY11053.1"/>
    </source>
</evidence>
<accession>A0ABX3MHP0</accession>
<name>A0ABX3MHP0_9RHOB</name>
<reference evidence="1 2" key="1">
    <citation type="submission" date="2016-11" db="EMBL/GenBank/DDBJ databases">
        <title>A multilocus sequence analysis scheme for characterization of bacteria in the genus Thioclava.</title>
        <authorList>
            <person name="Liu Y."/>
            <person name="Shao Z."/>
        </authorList>
    </citation>
    <scope>NUCLEOTIDE SEQUENCE [LARGE SCALE GENOMIC DNA]</scope>
    <source>
        <strain evidence="1 2">11.10-0-13</strain>
    </source>
</reference>
<sequence>MEDARLRGGGGMMRAVIISGCALSLAGCMAMPGDNEASKGPNRLAAVEGYTAGYDAEGALVVMRQATPFANYDGAEAKRAANAICGGAVASSIDDTYRDGAWVFPNGCARAA</sequence>
<dbReference type="PROSITE" id="PS51257">
    <property type="entry name" value="PROKAR_LIPOPROTEIN"/>
    <property type="match status" value="1"/>
</dbReference>